<gene>
    <name evidence="3" type="ORF">C0Z20_26620</name>
</gene>
<dbReference type="PROSITE" id="PS51257">
    <property type="entry name" value="PROKAR_LIPOPROTEIN"/>
    <property type="match status" value="1"/>
</dbReference>
<evidence type="ECO:0000259" key="2">
    <source>
        <dbReference type="Pfam" id="PF04366"/>
    </source>
</evidence>
<evidence type="ECO:0000313" key="4">
    <source>
        <dbReference type="Proteomes" id="UP000235777"/>
    </source>
</evidence>
<keyword evidence="4" id="KW-1185">Reference proteome</keyword>
<comment type="caution">
    <text evidence="3">The sequence shown here is derived from an EMBL/GenBank/DDBJ whole genome shotgun (WGS) entry which is preliminary data.</text>
</comment>
<feature type="domain" description="Ysc84 actin-binding" evidence="2">
    <location>
        <begin position="112"/>
        <end position="195"/>
    </location>
</feature>
<dbReference type="EMBL" id="PNYC01000022">
    <property type="protein sequence ID" value="PMS32227.1"/>
    <property type="molecule type" value="Genomic_DNA"/>
</dbReference>
<evidence type="ECO:0000313" key="3">
    <source>
        <dbReference type="EMBL" id="PMS32227.1"/>
    </source>
</evidence>
<keyword evidence="1" id="KW-0732">Signal</keyword>
<dbReference type="InterPro" id="IPR007461">
    <property type="entry name" value="Ysc84_actin-binding"/>
</dbReference>
<accession>A0A2N7WS47</accession>
<proteinExistence type="predicted"/>
<feature type="signal peptide" evidence="1">
    <location>
        <begin position="1"/>
        <end position="22"/>
    </location>
</feature>
<sequence>MQKGSFVLKAAGAVVAGSLVLAGCTATTNKGNPVGESPGSNASKRQDINAGVDATLSRMYAQVPGSRELVSRARGVLVFPRVLQAGFVVGGEYGEGALRTGGTTYAYYNLVSGSFGLQAGAQSKAVVFLFMTDDALKSFESRQGWSAGGDASVALLKMGANGAVDTTSATKPVQVIVLTNAGLMADLSLQGMKITRMNI</sequence>
<dbReference type="Proteomes" id="UP000235777">
    <property type="component" value="Unassembled WGS sequence"/>
</dbReference>
<evidence type="ECO:0000256" key="1">
    <source>
        <dbReference type="SAM" id="SignalP"/>
    </source>
</evidence>
<name>A0A2N7WS47_9BURK</name>
<dbReference type="CDD" id="cd11524">
    <property type="entry name" value="SYLF"/>
    <property type="match status" value="1"/>
</dbReference>
<dbReference type="STRING" id="863227.GCA_000373005_04751"/>
<dbReference type="Pfam" id="PF04366">
    <property type="entry name" value="Ysc84"/>
    <property type="match status" value="1"/>
</dbReference>
<protein>
    <recommendedName>
        <fullName evidence="2">Ysc84 actin-binding domain-containing protein</fullName>
    </recommendedName>
</protein>
<reference evidence="3 4" key="1">
    <citation type="submission" date="2018-01" db="EMBL/GenBank/DDBJ databases">
        <title>Whole genome analyses suggest that Burkholderia sensu lato contains two further novel genera in the rhizoxinica-symbiotica group Mycetohabitans gen. nov., and Trinickia gen. nov.: implications for the evolution of diazotrophy and nodulation in the Burkholderiaceae.</title>
        <authorList>
            <person name="Estrada-de los Santos P."/>
            <person name="Palmer M."/>
            <person name="Chavez-Ramirez B."/>
            <person name="Beukes C."/>
            <person name="Steenkamp E.T."/>
            <person name="Hirsch A.M."/>
            <person name="Manyaka P."/>
            <person name="Maluk M."/>
            <person name="Lafos M."/>
            <person name="Crook M."/>
            <person name="Gross E."/>
            <person name="Simon M.F."/>
            <person name="Bueno dos Reis Junior F."/>
            <person name="Poole P.S."/>
            <person name="Venter S.N."/>
            <person name="James E.K."/>
        </authorList>
    </citation>
    <scope>NUCLEOTIDE SEQUENCE [LARGE SCALE GENOMIC DNA]</scope>
    <source>
        <strain evidence="3 4">JPY 581</strain>
    </source>
</reference>
<feature type="chain" id="PRO_5014763414" description="Ysc84 actin-binding domain-containing protein" evidence="1">
    <location>
        <begin position="23"/>
        <end position="199"/>
    </location>
</feature>
<dbReference type="OrthoDB" id="198978at2"/>
<dbReference type="RefSeq" id="WP_018443364.1">
    <property type="nucleotide sequence ID" value="NZ_KB890209.1"/>
</dbReference>
<organism evidence="3 4">
    <name type="scientific">Trinickia symbiotica</name>
    <dbReference type="NCBI Taxonomy" id="863227"/>
    <lineage>
        <taxon>Bacteria</taxon>
        <taxon>Pseudomonadati</taxon>
        <taxon>Pseudomonadota</taxon>
        <taxon>Betaproteobacteria</taxon>
        <taxon>Burkholderiales</taxon>
        <taxon>Burkholderiaceae</taxon>
        <taxon>Trinickia</taxon>
    </lineage>
</organism>
<dbReference type="AlphaFoldDB" id="A0A2N7WS47"/>